<evidence type="ECO:0000256" key="7">
    <source>
        <dbReference type="ARBA" id="ARBA00023136"/>
    </source>
</evidence>
<reference evidence="11" key="2">
    <citation type="submission" date="2021-04" db="EMBL/GenBank/DDBJ databases">
        <authorList>
            <person name="Gilroy R."/>
        </authorList>
    </citation>
    <scope>NUCLEOTIDE SEQUENCE</scope>
    <source>
        <strain evidence="11">Gambia15-2214</strain>
    </source>
</reference>
<keyword evidence="4 9" id="KW-0808">Transferase</keyword>
<dbReference type="InterPro" id="IPR004563">
    <property type="entry name" value="Apolipo_AcylTrfase"/>
</dbReference>
<dbReference type="GO" id="GO:0016410">
    <property type="term" value="F:N-acyltransferase activity"/>
    <property type="evidence" value="ECO:0007669"/>
    <property type="project" value="UniProtKB-UniRule"/>
</dbReference>
<feature type="transmembrane region" description="Helical" evidence="9">
    <location>
        <begin position="17"/>
        <end position="33"/>
    </location>
</feature>
<dbReference type="InterPro" id="IPR045378">
    <property type="entry name" value="LNT_N"/>
</dbReference>
<keyword evidence="8 9" id="KW-0012">Acyltransferase</keyword>
<comment type="function">
    <text evidence="9">Catalyzes the phospholipid dependent N-acylation of the N-terminal cysteine of apolipoprotein, the last step in lipoprotein maturation.</text>
</comment>
<proteinExistence type="inferred from homology"/>
<dbReference type="PANTHER" id="PTHR38686">
    <property type="entry name" value="APOLIPOPROTEIN N-ACYLTRANSFERASE"/>
    <property type="match status" value="1"/>
</dbReference>
<dbReference type="EC" id="2.3.1.269" evidence="9"/>
<comment type="similarity">
    <text evidence="2 9">Belongs to the CN hydrolase family. Apolipoprotein N-acyltransferase subfamily.</text>
</comment>
<feature type="transmembrane region" description="Helical" evidence="9">
    <location>
        <begin position="39"/>
        <end position="61"/>
    </location>
</feature>
<dbReference type="PANTHER" id="PTHR38686:SF1">
    <property type="entry name" value="APOLIPOPROTEIN N-ACYLTRANSFERASE"/>
    <property type="match status" value="1"/>
</dbReference>
<comment type="catalytic activity">
    <reaction evidence="9">
        <text>N-terminal S-1,2-diacyl-sn-glyceryl-L-cysteinyl-[lipoprotein] + a glycerophospholipid = N-acyl-S-1,2-diacyl-sn-glyceryl-L-cysteinyl-[lipoprotein] + a 2-acyl-sn-glycero-3-phospholipid + H(+)</text>
        <dbReference type="Rhea" id="RHEA:48228"/>
        <dbReference type="Rhea" id="RHEA-COMP:14681"/>
        <dbReference type="Rhea" id="RHEA-COMP:14684"/>
        <dbReference type="ChEBI" id="CHEBI:15378"/>
        <dbReference type="ChEBI" id="CHEBI:136912"/>
        <dbReference type="ChEBI" id="CHEBI:140656"/>
        <dbReference type="ChEBI" id="CHEBI:140657"/>
        <dbReference type="ChEBI" id="CHEBI:140660"/>
        <dbReference type="EC" id="2.3.1.269"/>
    </reaction>
</comment>
<comment type="subcellular location">
    <subcellularLocation>
        <location evidence="1 9">Cell membrane</location>
        <topology evidence="1 9">Multi-pass membrane protein</topology>
    </subcellularLocation>
</comment>
<evidence type="ECO:0000256" key="4">
    <source>
        <dbReference type="ARBA" id="ARBA00022679"/>
    </source>
</evidence>
<dbReference type="Gene3D" id="3.60.110.10">
    <property type="entry name" value="Carbon-nitrogen hydrolase"/>
    <property type="match status" value="1"/>
</dbReference>
<feature type="domain" description="CN hydrolase" evidence="10">
    <location>
        <begin position="253"/>
        <end position="521"/>
    </location>
</feature>
<evidence type="ECO:0000256" key="2">
    <source>
        <dbReference type="ARBA" id="ARBA00010065"/>
    </source>
</evidence>
<feature type="transmembrane region" description="Helical" evidence="9">
    <location>
        <begin position="94"/>
        <end position="118"/>
    </location>
</feature>
<dbReference type="Proteomes" id="UP000823914">
    <property type="component" value="Unassembled WGS sequence"/>
</dbReference>
<evidence type="ECO:0000256" key="1">
    <source>
        <dbReference type="ARBA" id="ARBA00004651"/>
    </source>
</evidence>
<gene>
    <name evidence="9 11" type="primary">lnt</name>
    <name evidence="11" type="ORF">IAA16_05960</name>
</gene>
<dbReference type="HAMAP" id="MF_01148">
    <property type="entry name" value="Lnt"/>
    <property type="match status" value="1"/>
</dbReference>
<reference evidence="11" key="1">
    <citation type="journal article" date="2021" name="PeerJ">
        <title>Extensive microbial diversity within the chicken gut microbiome revealed by metagenomics and culture.</title>
        <authorList>
            <person name="Gilroy R."/>
            <person name="Ravi A."/>
            <person name="Getino M."/>
            <person name="Pursley I."/>
            <person name="Horton D.L."/>
            <person name="Alikhan N.F."/>
            <person name="Baker D."/>
            <person name="Gharbi K."/>
            <person name="Hall N."/>
            <person name="Watson M."/>
            <person name="Adriaenssens E.M."/>
            <person name="Foster-Nyarko E."/>
            <person name="Jarju S."/>
            <person name="Secka A."/>
            <person name="Antonio M."/>
            <person name="Oren A."/>
            <person name="Chaudhuri R.R."/>
            <person name="La Ragione R."/>
            <person name="Hildebrand F."/>
            <person name="Pallen M.J."/>
        </authorList>
    </citation>
    <scope>NUCLEOTIDE SEQUENCE</scope>
    <source>
        <strain evidence="11">Gambia15-2214</strain>
    </source>
</reference>
<evidence type="ECO:0000313" key="12">
    <source>
        <dbReference type="Proteomes" id="UP000823914"/>
    </source>
</evidence>
<dbReference type="PROSITE" id="PS50263">
    <property type="entry name" value="CN_HYDROLASE"/>
    <property type="match status" value="1"/>
</dbReference>
<dbReference type="GO" id="GO:0005886">
    <property type="term" value="C:plasma membrane"/>
    <property type="evidence" value="ECO:0007669"/>
    <property type="project" value="UniProtKB-SubCell"/>
</dbReference>
<feature type="transmembrane region" description="Helical" evidence="9">
    <location>
        <begin position="68"/>
        <end position="88"/>
    </location>
</feature>
<feature type="transmembrane region" description="Helical" evidence="9">
    <location>
        <begin position="216"/>
        <end position="236"/>
    </location>
</feature>
<comment type="caution">
    <text evidence="11">The sequence shown here is derived from an EMBL/GenBank/DDBJ whole genome shotgun (WGS) entry which is preliminary data.</text>
</comment>
<dbReference type="InterPro" id="IPR036526">
    <property type="entry name" value="C-N_Hydrolase_sf"/>
</dbReference>
<organism evidence="11 12">
    <name type="scientific">Candidatus Treponema excrementipullorum</name>
    <dbReference type="NCBI Taxonomy" id="2838768"/>
    <lineage>
        <taxon>Bacteria</taxon>
        <taxon>Pseudomonadati</taxon>
        <taxon>Spirochaetota</taxon>
        <taxon>Spirochaetia</taxon>
        <taxon>Spirochaetales</taxon>
        <taxon>Treponemataceae</taxon>
        <taxon>Treponema</taxon>
    </lineage>
</organism>
<dbReference type="AlphaFoldDB" id="A0A9E2L3J1"/>
<sequence length="567" mass="65301">MAKPCLDVTFFKQQGKAIGLLFLSVIFFVLSHPGRLWPFGVFSTGFPVLAYISLVPLFLLVRYVSWKSLWLYGFLYGTGVYVFFVSWLSSFHPVSIFFVAFFYGIFSLFLFFFFKFVLFLFPSYGWLVQALIWVAFDYLKTVGFLGFPYGILAYTQWSVPVIIQTADIFGIWGIDFFIAYTSALLSCLISVTFVGNSSWNKVGNIGQRLIKAVYKYKFCILFWLFYFIFFYGYGLLSVKKYADFQNAPTTEKKTVALIQHNADPWIGGIEAFQKNLDTLTALTDKALKNTAVDFVVWPETAFVPRIMWHFNYRSDEARFNLVTELLDYMDSKTVPFIIGNDHGEFGYNQKNKSQILDYNSALLFIPKENTYPPDPKIYRKVKLVPFTEYFPYEKTFPWLYQILIEADTHFWEPGDDFNVFMLDDFMVGTPICFEDTFGFVSRNLVKNGAQALVNLSNDAWSHSLAAQYQHMSMAVFRSVENRVPSVRSTTSGQTCVIDCKGSIVSMTEPFQENYLVEQIPVVDKNYKTIYTRFGDYLGVLFVLISIATFLGGCVRKIVVLHNTKRGF</sequence>
<evidence type="ECO:0000256" key="3">
    <source>
        <dbReference type="ARBA" id="ARBA00022475"/>
    </source>
</evidence>
<keyword evidence="7 9" id="KW-0472">Membrane</keyword>
<keyword evidence="6 9" id="KW-1133">Transmembrane helix</keyword>
<dbReference type="CDD" id="cd07571">
    <property type="entry name" value="ALP_N-acyl_transferase"/>
    <property type="match status" value="1"/>
</dbReference>
<evidence type="ECO:0000259" key="10">
    <source>
        <dbReference type="PROSITE" id="PS50263"/>
    </source>
</evidence>
<dbReference type="NCBIfam" id="TIGR00546">
    <property type="entry name" value="lnt"/>
    <property type="match status" value="1"/>
</dbReference>
<keyword evidence="3 9" id="KW-1003">Cell membrane</keyword>
<dbReference type="GO" id="GO:0042158">
    <property type="term" value="P:lipoprotein biosynthetic process"/>
    <property type="evidence" value="ECO:0007669"/>
    <property type="project" value="UniProtKB-UniRule"/>
</dbReference>
<dbReference type="Pfam" id="PF20154">
    <property type="entry name" value="LNT_N"/>
    <property type="match status" value="1"/>
</dbReference>
<comment type="pathway">
    <text evidence="9">Protein modification; lipoprotein biosynthesis (N-acyl transfer).</text>
</comment>
<feature type="transmembrane region" description="Helical" evidence="9">
    <location>
        <begin position="130"/>
        <end position="151"/>
    </location>
</feature>
<evidence type="ECO:0000256" key="9">
    <source>
        <dbReference type="HAMAP-Rule" id="MF_01148"/>
    </source>
</evidence>
<evidence type="ECO:0000256" key="6">
    <source>
        <dbReference type="ARBA" id="ARBA00022989"/>
    </source>
</evidence>
<dbReference type="Pfam" id="PF00795">
    <property type="entry name" value="CN_hydrolase"/>
    <property type="match status" value="1"/>
</dbReference>
<evidence type="ECO:0000313" key="11">
    <source>
        <dbReference type="EMBL" id="MBU3850092.1"/>
    </source>
</evidence>
<evidence type="ECO:0000256" key="8">
    <source>
        <dbReference type="ARBA" id="ARBA00023315"/>
    </source>
</evidence>
<dbReference type="EMBL" id="JAHLFV010000141">
    <property type="protein sequence ID" value="MBU3850092.1"/>
    <property type="molecule type" value="Genomic_DNA"/>
</dbReference>
<evidence type="ECO:0000256" key="5">
    <source>
        <dbReference type="ARBA" id="ARBA00022692"/>
    </source>
</evidence>
<feature type="transmembrane region" description="Helical" evidence="9">
    <location>
        <begin position="171"/>
        <end position="195"/>
    </location>
</feature>
<accession>A0A9E2L3J1</accession>
<dbReference type="SUPFAM" id="SSF56317">
    <property type="entry name" value="Carbon-nitrogen hydrolase"/>
    <property type="match status" value="1"/>
</dbReference>
<feature type="transmembrane region" description="Helical" evidence="9">
    <location>
        <begin position="536"/>
        <end position="558"/>
    </location>
</feature>
<protein>
    <recommendedName>
        <fullName evidence="9">Apolipoprotein N-acyltransferase</fullName>
        <shortName evidence="9">ALP N-acyltransferase</shortName>
        <ecNumber evidence="9">2.3.1.269</ecNumber>
    </recommendedName>
</protein>
<dbReference type="InterPro" id="IPR003010">
    <property type="entry name" value="C-N_Hydrolase"/>
</dbReference>
<keyword evidence="5 9" id="KW-0812">Transmembrane</keyword>
<name>A0A9E2L3J1_9SPIR</name>